<evidence type="ECO:0000313" key="13">
    <source>
        <dbReference type="EMBL" id="MFC4517275.1"/>
    </source>
</evidence>
<dbReference type="InterPro" id="IPR001412">
    <property type="entry name" value="aa-tRNA-synth_I_CS"/>
</dbReference>
<comment type="similarity">
    <text evidence="1 9 10">Belongs to the class-I aminoacyl-tRNA synthetase family.</text>
</comment>
<accession>A0ABV9BT29</accession>
<organism evidence="13 14">
    <name type="scientific">Streptomyces ehimensis</name>
    <dbReference type="NCBI Taxonomy" id="68195"/>
    <lineage>
        <taxon>Bacteria</taxon>
        <taxon>Bacillati</taxon>
        <taxon>Actinomycetota</taxon>
        <taxon>Actinomycetes</taxon>
        <taxon>Kitasatosporales</taxon>
        <taxon>Streptomycetaceae</taxon>
        <taxon>Streptomyces</taxon>
    </lineage>
</organism>
<sequence>MANLEEILHQRLAPAFEKVAGAPVDPAIRRSQHAQFQSDAALSLGRRIGGKPRDIAARVVEAAQLGDLCSSVEISGPGFINLTFSDEVLARLLADTSADERFGLPQTKAPETITVDYSAPNAAKEMHVGHLRSTIIGDAAVRLLEWQGHTVIRQNHIGEWGTPFGMLVEHLLDIGESEAAHELSVGDLNGFYKAARVKFDADEQFKDRARKRVVMLQSGDATTLRLWKTLVDESKKYFMTVYGILGVCLTEDDFFGESYYNDQLESVVDELDELGLLRESGGAQCVFLEGYTNRDGDPLPVIVKKGDGGFGYGATDLATIRHRLRNLNATRLLYVVGLPQRQHLEMIYDVAREARWITPPARAEHVGFGSILGDDGKILRTRAGHSVKLVDLLEEAVVRASAVIAQKNPELDEKTHTDVARAVGIGAVKYADLSTDRMKDYVFDYERMLSFEGNTGPYLQYARARICSIFRRAGVEMPLPEVGTLAISEPAERALALELLAFSGVIAEVSGSLEFHKLANYLYGLAASFTRFYEKCPVLRAEGDVKHSRLTLCDITARTLKLGLELLGIEAPDRM</sequence>
<dbReference type="EC" id="6.1.1.19" evidence="9"/>
<dbReference type="Gene3D" id="3.40.50.620">
    <property type="entry name" value="HUPs"/>
    <property type="match status" value="1"/>
</dbReference>
<keyword evidence="3 9" id="KW-0436">Ligase</keyword>
<dbReference type="InterPro" id="IPR036695">
    <property type="entry name" value="Arg-tRNA-synth_N_sf"/>
</dbReference>
<dbReference type="GO" id="GO:0004814">
    <property type="term" value="F:arginine-tRNA ligase activity"/>
    <property type="evidence" value="ECO:0007669"/>
    <property type="project" value="UniProtKB-EC"/>
</dbReference>
<evidence type="ECO:0000256" key="3">
    <source>
        <dbReference type="ARBA" id="ARBA00022598"/>
    </source>
</evidence>
<dbReference type="PRINTS" id="PR01038">
    <property type="entry name" value="TRNASYNTHARG"/>
</dbReference>
<evidence type="ECO:0000256" key="7">
    <source>
        <dbReference type="ARBA" id="ARBA00023146"/>
    </source>
</evidence>
<keyword evidence="4 9" id="KW-0547">Nucleotide-binding</keyword>
<dbReference type="HAMAP" id="MF_00123">
    <property type="entry name" value="Arg_tRNA_synth"/>
    <property type="match status" value="1"/>
</dbReference>
<dbReference type="SUPFAM" id="SSF47323">
    <property type="entry name" value="Anticodon-binding domain of a subclass of class I aminoacyl-tRNA synthetases"/>
    <property type="match status" value="1"/>
</dbReference>
<comment type="caution">
    <text evidence="13">The sequence shown here is derived from an EMBL/GenBank/DDBJ whole genome shotgun (WGS) entry which is preliminary data.</text>
</comment>
<evidence type="ECO:0000256" key="5">
    <source>
        <dbReference type="ARBA" id="ARBA00022840"/>
    </source>
</evidence>
<dbReference type="InterPro" id="IPR014729">
    <property type="entry name" value="Rossmann-like_a/b/a_fold"/>
</dbReference>
<evidence type="ECO:0000256" key="2">
    <source>
        <dbReference type="ARBA" id="ARBA00022490"/>
    </source>
</evidence>
<keyword evidence="7 9" id="KW-0030">Aminoacyl-tRNA synthetase</keyword>
<dbReference type="Gene3D" id="3.30.1360.70">
    <property type="entry name" value="Arginyl tRNA synthetase N-terminal domain"/>
    <property type="match status" value="1"/>
</dbReference>
<evidence type="ECO:0000256" key="10">
    <source>
        <dbReference type="RuleBase" id="RU363038"/>
    </source>
</evidence>
<evidence type="ECO:0000256" key="8">
    <source>
        <dbReference type="ARBA" id="ARBA00049339"/>
    </source>
</evidence>
<dbReference type="InterPro" id="IPR009080">
    <property type="entry name" value="tRNAsynth_Ia_anticodon-bd"/>
</dbReference>
<dbReference type="InterPro" id="IPR035684">
    <property type="entry name" value="ArgRS_core"/>
</dbReference>
<dbReference type="InterPro" id="IPR005148">
    <property type="entry name" value="Arg-tRNA-synth_N"/>
</dbReference>
<dbReference type="PANTHER" id="PTHR11956:SF5">
    <property type="entry name" value="ARGININE--TRNA LIGASE, CYTOPLASMIC"/>
    <property type="match status" value="1"/>
</dbReference>
<dbReference type="PROSITE" id="PS00178">
    <property type="entry name" value="AA_TRNA_LIGASE_I"/>
    <property type="match status" value="1"/>
</dbReference>
<name>A0ABV9BT29_9ACTN</name>
<proteinExistence type="inferred from homology"/>
<dbReference type="PANTHER" id="PTHR11956">
    <property type="entry name" value="ARGINYL-TRNA SYNTHETASE"/>
    <property type="match status" value="1"/>
</dbReference>
<evidence type="ECO:0000259" key="11">
    <source>
        <dbReference type="SMART" id="SM00836"/>
    </source>
</evidence>
<keyword evidence="2 9" id="KW-0963">Cytoplasm</keyword>
<keyword evidence="6 9" id="KW-0648">Protein biosynthesis</keyword>
<dbReference type="Pfam" id="PF05746">
    <property type="entry name" value="DALR_1"/>
    <property type="match status" value="1"/>
</dbReference>
<protein>
    <recommendedName>
        <fullName evidence="9">Arginine--tRNA ligase</fullName>
        <ecNumber evidence="9">6.1.1.19</ecNumber>
    </recommendedName>
    <alternativeName>
        <fullName evidence="9">Arginyl-tRNA synthetase</fullName>
        <shortName evidence="9">ArgRS</shortName>
    </alternativeName>
</protein>
<gene>
    <name evidence="9 13" type="primary">argS</name>
    <name evidence="13" type="ORF">ACFPEN_30730</name>
</gene>
<dbReference type="InterPro" id="IPR001278">
    <property type="entry name" value="Arg-tRNA-ligase"/>
</dbReference>
<dbReference type="CDD" id="cd00671">
    <property type="entry name" value="ArgRS_core"/>
    <property type="match status" value="1"/>
</dbReference>
<dbReference type="EMBL" id="JBHSFS010000019">
    <property type="protein sequence ID" value="MFC4517275.1"/>
    <property type="molecule type" value="Genomic_DNA"/>
</dbReference>
<comment type="subcellular location">
    <subcellularLocation>
        <location evidence="9">Cytoplasm</location>
    </subcellularLocation>
</comment>
<dbReference type="Proteomes" id="UP001595990">
    <property type="component" value="Unassembled WGS sequence"/>
</dbReference>
<keyword evidence="14" id="KW-1185">Reference proteome</keyword>
<evidence type="ECO:0000259" key="12">
    <source>
        <dbReference type="SMART" id="SM01016"/>
    </source>
</evidence>
<dbReference type="Pfam" id="PF00750">
    <property type="entry name" value="tRNA-synt_1d"/>
    <property type="match status" value="1"/>
</dbReference>
<evidence type="ECO:0000256" key="9">
    <source>
        <dbReference type="HAMAP-Rule" id="MF_00123"/>
    </source>
</evidence>
<evidence type="ECO:0000313" key="14">
    <source>
        <dbReference type="Proteomes" id="UP001595990"/>
    </source>
</evidence>
<dbReference type="InterPro" id="IPR008909">
    <property type="entry name" value="DALR_anticod-bd"/>
</dbReference>
<dbReference type="NCBIfam" id="TIGR00456">
    <property type="entry name" value="argS"/>
    <property type="match status" value="1"/>
</dbReference>
<dbReference type="SMART" id="SM00836">
    <property type="entry name" value="DALR_1"/>
    <property type="match status" value="1"/>
</dbReference>
<keyword evidence="5 9" id="KW-0067">ATP-binding</keyword>
<comment type="subunit">
    <text evidence="9">Monomer.</text>
</comment>
<dbReference type="SUPFAM" id="SSF55190">
    <property type="entry name" value="Arginyl-tRNA synthetase (ArgRS), N-terminal 'additional' domain"/>
    <property type="match status" value="1"/>
</dbReference>
<feature type="domain" description="Arginyl tRNA synthetase N-terminal" evidence="12">
    <location>
        <begin position="2"/>
        <end position="84"/>
    </location>
</feature>
<feature type="domain" description="DALR anticodon binding" evidence="11">
    <location>
        <begin position="459"/>
        <end position="575"/>
    </location>
</feature>
<comment type="caution">
    <text evidence="9">Lacks conserved residue(s) required for the propagation of feature annotation.</text>
</comment>
<dbReference type="SMART" id="SM01016">
    <property type="entry name" value="Arg_tRNA_synt_N"/>
    <property type="match status" value="1"/>
</dbReference>
<evidence type="ECO:0000256" key="4">
    <source>
        <dbReference type="ARBA" id="ARBA00022741"/>
    </source>
</evidence>
<dbReference type="Gene3D" id="1.10.730.10">
    <property type="entry name" value="Isoleucyl-tRNA Synthetase, Domain 1"/>
    <property type="match status" value="1"/>
</dbReference>
<dbReference type="SUPFAM" id="SSF52374">
    <property type="entry name" value="Nucleotidylyl transferase"/>
    <property type="match status" value="1"/>
</dbReference>
<evidence type="ECO:0000256" key="1">
    <source>
        <dbReference type="ARBA" id="ARBA00005594"/>
    </source>
</evidence>
<evidence type="ECO:0000256" key="6">
    <source>
        <dbReference type="ARBA" id="ARBA00022917"/>
    </source>
</evidence>
<dbReference type="CDD" id="cd07956">
    <property type="entry name" value="Anticodon_Ia_Arg"/>
    <property type="match status" value="1"/>
</dbReference>
<reference evidence="14" key="1">
    <citation type="journal article" date="2019" name="Int. J. Syst. Evol. Microbiol.">
        <title>The Global Catalogue of Microorganisms (GCM) 10K type strain sequencing project: providing services to taxonomists for standard genome sequencing and annotation.</title>
        <authorList>
            <consortium name="The Broad Institute Genomics Platform"/>
            <consortium name="The Broad Institute Genome Sequencing Center for Infectious Disease"/>
            <person name="Wu L."/>
            <person name="Ma J."/>
        </authorList>
    </citation>
    <scope>NUCLEOTIDE SEQUENCE [LARGE SCALE GENOMIC DNA]</scope>
    <source>
        <strain evidence="14">CECT 8064</strain>
    </source>
</reference>
<comment type="catalytic activity">
    <reaction evidence="8 9">
        <text>tRNA(Arg) + L-arginine + ATP = L-arginyl-tRNA(Arg) + AMP + diphosphate</text>
        <dbReference type="Rhea" id="RHEA:20301"/>
        <dbReference type="Rhea" id="RHEA-COMP:9658"/>
        <dbReference type="Rhea" id="RHEA-COMP:9673"/>
        <dbReference type="ChEBI" id="CHEBI:30616"/>
        <dbReference type="ChEBI" id="CHEBI:32682"/>
        <dbReference type="ChEBI" id="CHEBI:33019"/>
        <dbReference type="ChEBI" id="CHEBI:78442"/>
        <dbReference type="ChEBI" id="CHEBI:78513"/>
        <dbReference type="ChEBI" id="CHEBI:456215"/>
        <dbReference type="EC" id="6.1.1.19"/>
    </reaction>
</comment>
<dbReference type="Pfam" id="PF03485">
    <property type="entry name" value="Arg_tRNA_synt_N"/>
    <property type="match status" value="1"/>
</dbReference>
<dbReference type="RefSeq" id="WP_417923970.1">
    <property type="nucleotide sequence ID" value="NZ_JBHSFS010000019.1"/>
</dbReference>